<dbReference type="FunFam" id="3.40.50.1100:FF:000005">
    <property type="entry name" value="Threonine dehydratase catabolic"/>
    <property type="match status" value="1"/>
</dbReference>
<evidence type="ECO:0000313" key="11">
    <source>
        <dbReference type="Proteomes" id="UP000663792"/>
    </source>
</evidence>
<evidence type="ECO:0000256" key="2">
    <source>
        <dbReference type="ARBA" id="ARBA00001933"/>
    </source>
</evidence>
<sequence>MSLVDLDQIRDAAERIRPWAVRTPLVPSPWPGLWLKPESLQPIGAFKIRGAITAVSRLDPVERARGLLAHSSGNHAQAVAYAARVFGVSAHVVIPDNAPQRKIDATRALGAGVELVPVEQRFTRPEELRLATGQPMIPPFDHPDVIAGQGTVGLEIAEDFPSAPGRDGPTGRDVATVLVPVSGGGLISGVAVAIKALVPDARVVGVEPELAGDAAESFRLGRRTPWTAADTARTVADGLRTFSVGELPWQHISALVDDIVTVTEQEILDTTRRLALEARLLAEPSGAVPVAAYLHHADRLPPGPTVAVVSGGNIDPALLARLVGG</sequence>
<dbReference type="GO" id="GO:0009097">
    <property type="term" value="P:isoleucine biosynthetic process"/>
    <property type="evidence" value="ECO:0007669"/>
    <property type="project" value="TreeGrafter"/>
</dbReference>
<dbReference type="GO" id="GO:0006567">
    <property type="term" value="P:L-threonine catabolic process"/>
    <property type="evidence" value="ECO:0007669"/>
    <property type="project" value="TreeGrafter"/>
</dbReference>
<comment type="catalytic activity">
    <reaction evidence="1">
        <text>L-threonine = 2-oxobutanoate + NH4(+)</text>
        <dbReference type="Rhea" id="RHEA:22108"/>
        <dbReference type="ChEBI" id="CHEBI:16763"/>
        <dbReference type="ChEBI" id="CHEBI:28938"/>
        <dbReference type="ChEBI" id="CHEBI:57926"/>
        <dbReference type="EC" id="4.3.1.19"/>
    </reaction>
</comment>
<comment type="caution">
    <text evidence="10">The sequence shown here is derived from an EMBL/GenBank/DDBJ whole genome shotgun (WGS) entry which is preliminary data.</text>
</comment>
<dbReference type="Pfam" id="PF00291">
    <property type="entry name" value="PALP"/>
    <property type="match status" value="1"/>
</dbReference>
<reference evidence="10" key="1">
    <citation type="submission" date="2021-01" db="EMBL/GenBank/DDBJ databases">
        <title>YIM 132084 draft genome.</title>
        <authorList>
            <person name="An D."/>
        </authorList>
    </citation>
    <scope>NUCLEOTIDE SEQUENCE</scope>
    <source>
        <strain evidence="10">YIM 132084</strain>
    </source>
</reference>
<evidence type="ECO:0000256" key="7">
    <source>
        <dbReference type="ARBA" id="ARBA00025527"/>
    </source>
</evidence>
<dbReference type="GO" id="GO:0004794">
    <property type="term" value="F:threonine deaminase activity"/>
    <property type="evidence" value="ECO:0007669"/>
    <property type="project" value="UniProtKB-EC"/>
</dbReference>
<proteinExistence type="inferred from homology"/>
<evidence type="ECO:0000256" key="5">
    <source>
        <dbReference type="ARBA" id="ARBA00022898"/>
    </source>
</evidence>
<dbReference type="InterPro" id="IPR036052">
    <property type="entry name" value="TrpB-like_PALP_sf"/>
</dbReference>
<dbReference type="EMBL" id="JAERWK010000006">
    <property type="protein sequence ID" value="MBM9466615.1"/>
    <property type="molecule type" value="Genomic_DNA"/>
</dbReference>
<evidence type="ECO:0000256" key="3">
    <source>
        <dbReference type="ARBA" id="ARBA00010869"/>
    </source>
</evidence>
<organism evidence="10 11">
    <name type="scientific">Nakamurella leprariae</name>
    <dbReference type="NCBI Taxonomy" id="2803911"/>
    <lineage>
        <taxon>Bacteria</taxon>
        <taxon>Bacillati</taxon>
        <taxon>Actinomycetota</taxon>
        <taxon>Actinomycetes</taxon>
        <taxon>Nakamurellales</taxon>
        <taxon>Nakamurellaceae</taxon>
        <taxon>Nakamurella</taxon>
    </lineage>
</organism>
<evidence type="ECO:0000256" key="1">
    <source>
        <dbReference type="ARBA" id="ARBA00001274"/>
    </source>
</evidence>
<dbReference type="SUPFAM" id="SSF53686">
    <property type="entry name" value="Tryptophan synthase beta subunit-like PLP-dependent enzymes"/>
    <property type="match status" value="1"/>
</dbReference>
<name>A0A939BY21_9ACTN</name>
<feature type="domain" description="Tryptophan synthase beta chain-like PALP" evidence="9">
    <location>
        <begin position="21"/>
        <end position="311"/>
    </location>
</feature>
<gene>
    <name evidence="10" type="ORF">JL106_04880</name>
</gene>
<dbReference type="PANTHER" id="PTHR48078:SF6">
    <property type="entry name" value="L-THREONINE DEHYDRATASE CATABOLIC TDCB"/>
    <property type="match status" value="1"/>
</dbReference>
<dbReference type="RefSeq" id="WP_205259571.1">
    <property type="nucleotide sequence ID" value="NZ_JAERWK010000006.1"/>
</dbReference>
<comment type="function">
    <text evidence="7">Catalyzes the anaerobic formation of alpha-ketobutyrate and ammonia from threonine in a two-step reaction. The first step involved a dehydration of threonine and a production of enamine intermediates (aminocrotonate), which tautomerizes to its imine form (iminobutyrate). Both intermediates are unstable and short-lived. The second step is the nonenzymatic hydrolysis of the enamine/imine intermediates to form 2-ketobutyrate and free ammonia. In the low water environment of the cell, the second step is accelerated by RidA.</text>
</comment>
<dbReference type="Gene3D" id="3.40.50.1100">
    <property type="match status" value="2"/>
</dbReference>
<keyword evidence="6" id="KW-0456">Lyase</keyword>
<dbReference type="AlphaFoldDB" id="A0A939BY21"/>
<dbReference type="Proteomes" id="UP000663792">
    <property type="component" value="Unassembled WGS sequence"/>
</dbReference>
<evidence type="ECO:0000256" key="4">
    <source>
        <dbReference type="ARBA" id="ARBA00012096"/>
    </source>
</evidence>
<comment type="similarity">
    <text evidence="3">Belongs to the serine/threonine dehydratase family.</text>
</comment>
<evidence type="ECO:0000259" key="9">
    <source>
        <dbReference type="Pfam" id="PF00291"/>
    </source>
</evidence>
<protein>
    <recommendedName>
        <fullName evidence="4">threonine ammonia-lyase</fullName>
        <ecNumber evidence="4">4.3.1.19</ecNumber>
    </recommendedName>
    <alternativeName>
        <fullName evidence="8">Threonine deaminase</fullName>
    </alternativeName>
</protein>
<dbReference type="PANTHER" id="PTHR48078">
    <property type="entry name" value="THREONINE DEHYDRATASE, MITOCHONDRIAL-RELATED"/>
    <property type="match status" value="1"/>
</dbReference>
<evidence type="ECO:0000256" key="8">
    <source>
        <dbReference type="ARBA" id="ARBA00031427"/>
    </source>
</evidence>
<dbReference type="InterPro" id="IPR001926">
    <property type="entry name" value="TrpB-like_PALP"/>
</dbReference>
<dbReference type="InterPro" id="IPR050147">
    <property type="entry name" value="Ser/Thr_Dehydratase"/>
</dbReference>
<keyword evidence="5" id="KW-0663">Pyridoxal phosphate</keyword>
<dbReference type="EC" id="4.3.1.19" evidence="4"/>
<dbReference type="GO" id="GO:0006565">
    <property type="term" value="P:L-serine catabolic process"/>
    <property type="evidence" value="ECO:0007669"/>
    <property type="project" value="TreeGrafter"/>
</dbReference>
<comment type="cofactor">
    <cofactor evidence="2">
        <name>pyridoxal 5'-phosphate</name>
        <dbReference type="ChEBI" id="CHEBI:597326"/>
    </cofactor>
</comment>
<dbReference type="GO" id="GO:0003941">
    <property type="term" value="F:L-serine ammonia-lyase activity"/>
    <property type="evidence" value="ECO:0007669"/>
    <property type="project" value="TreeGrafter"/>
</dbReference>
<accession>A0A939BY21</accession>
<evidence type="ECO:0000313" key="10">
    <source>
        <dbReference type="EMBL" id="MBM9466615.1"/>
    </source>
</evidence>
<evidence type="ECO:0000256" key="6">
    <source>
        <dbReference type="ARBA" id="ARBA00023239"/>
    </source>
</evidence>
<keyword evidence="11" id="KW-1185">Reference proteome</keyword>
<dbReference type="CDD" id="cd01562">
    <property type="entry name" value="Thr-dehyd"/>
    <property type="match status" value="1"/>
</dbReference>